<dbReference type="PANTHER" id="PTHR13822:SF7">
    <property type="entry name" value="ATP SYNTHASE SUBUNIT DELTA, MITOCHONDRIAL"/>
    <property type="match status" value="1"/>
</dbReference>
<keyword evidence="10" id="KW-0472">Membrane</keyword>
<sequence>KRTYASEAAANDVLKLQFALPHDVLYQNKPVKQVNLPLLTGRAGILPNHVPIVEQLAAGVVEVFENDTTQAGKKYFVSSGFASVQPDS</sequence>
<reference evidence="16" key="1">
    <citation type="journal article" date="2016" name="Proc. Natl. Acad. Sci. U.S.A.">
        <title>Comparative genomics of biotechnologically important yeasts.</title>
        <authorList>
            <person name="Riley R."/>
            <person name="Haridas S."/>
            <person name="Wolfe K.H."/>
            <person name="Lopes M.R."/>
            <person name="Hittinger C.T."/>
            <person name="Goeker M."/>
            <person name="Salamov A.A."/>
            <person name="Wisecaver J.H."/>
            <person name="Long T.M."/>
            <person name="Calvey C.H."/>
            <person name="Aerts A.L."/>
            <person name="Barry K.W."/>
            <person name="Choi C."/>
            <person name="Clum A."/>
            <person name="Coughlan A.Y."/>
            <person name="Deshpande S."/>
            <person name="Douglass A.P."/>
            <person name="Hanson S.J."/>
            <person name="Klenk H.-P."/>
            <person name="LaButti K.M."/>
            <person name="Lapidus A."/>
            <person name="Lindquist E.A."/>
            <person name="Lipzen A.M."/>
            <person name="Meier-Kolthoff J.P."/>
            <person name="Ohm R.A."/>
            <person name="Otillar R.P."/>
            <person name="Pangilinan J.L."/>
            <person name="Peng Y."/>
            <person name="Rokas A."/>
            <person name="Rosa C.A."/>
            <person name="Scheuner C."/>
            <person name="Sibirny A.A."/>
            <person name="Slot J.C."/>
            <person name="Stielow J.B."/>
            <person name="Sun H."/>
            <person name="Kurtzman C.P."/>
            <person name="Blackwell M."/>
            <person name="Grigoriev I.V."/>
            <person name="Jeffries T.W."/>
        </authorList>
    </citation>
    <scope>NUCLEOTIDE SEQUENCE [LARGE SCALE GENOMIC DNA]</scope>
    <source>
        <strain evidence="16">NRRL Y-1626</strain>
    </source>
</reference>
<name>A0A1B7T8M1_9ASCO</name>
<comment type="caution">
    <text evidence="15">The sequence shown here is derived from an EMBL/GenBank/DDBJ whole genome shotgun (WGS) entry which is preliminary data.</text>
</comment>
<keyword evidence="16" id="KW-1185">Reference proteome</keyword>
<feature type="domain" description="ATP synthase F1 complex delta/epsilon subunit N-terminal" evidence="14">
    <location>
        <begin position="14"/>
        <end position="87"/>
    </location>
</feature>
<evidence type="ECO:0000256" key="9">
    <source>
        <dbReference type="ARBA" id="ARBA00023128"/>
    </source>
</evidence>
<dbReference type="Gene3D" id="2.60.15.10">
    <property type="entry name" value="F0F1 ATP synthase delta/epsilon subunit, N-terminal"/>
    <property type="match status" value="1"/>
</dbReference>
<evidence type="ECO:0000256" key="1">
    <source>
        <dbReference type="ARBA" id="ARBA00004273"/>
    </source>
</evidence>
<evidence type="ECO:0000313" key="15">
    <source>
        <dbReference type="EMBL" id="OBA25058.1"/>
    </source>
</evidence>
<evidence type="ECO:0000256" key="7">
    <source>
        <dbReference type="ARBA" id="ARBA00022946"/>
    </source>
</evidence>
<evidence type="ECO:0000256" key="11">
    <source>
        <dbReference type="ARBA" id="ARBA00023196"/>
    </source>
</evidence>
<evidence type="ECO:0000259" key="14">
    <source>
        <dbReference type="Pfam" id="PF02823"/>
    </source>
</evidence>
<dbReference type="InterPro" id="IPR020546">
    <property type="entry name" value="ATP_synth_F1_dsu/esu_N"/>
</dbReference>
<dbReference type="InterPro" id="IPR001469">
    <property type="entry name" value="ATP_synth_F1_dsu/esu"/>
</dbReference>
<keyword evidence="8" id="KW-0406">Ion transport</keyword>
<feature type="non-terminal residue" evidence="15">
    <location>
        <position position="88"/>
    </location>
</feature>
<dbReference type="GO" id="GO:0046933">
    <property type="term" value="F:proton-transporting ATP synthase activity, rotational mechanism"/>
    <property type="evidence" value="ECO:0007669"/>
    <property type="project" value="InterPro"/>
</dbReference>
<evidence type="ECO:0000256" key="13">
    <source>
        <dbReference type="ARBA" id="ARBA00031669"/>
    </source>
</evidence>
<protein>
    <recommendedName>
        <fullName evidence="3">ATP synthase subunit delta, mitochondrial</fullName>
    </recommendedName>
    <alternativeName>
        <fullName evidence="13">F-ATPase delta subunit</fullName>
    </alternativeName>
</protein>
<evidence type="ECO:0000256" key="10">
    <source>
        <dbReference type="ARBA" id="ARBA00023136"/>
    </source>
</evidence>
<evidence type="ECO:0000256" key="4">
    <source>
        <dbReference type="ARBA" id="ARBA00022448"/>
    </source>
</evidence>
<organism evidence="15 16">
    <name type="scientific">Hanseniaspora valbyensis NRRL Y-1626</name>
    <dbReference type="NCBI Taxonomy" id="766949"/>
    <lineage>
        <taxon>Eukaryota</taxon>
        <taxon>Fungi</taxon>
        <taxon>Dikarya</taxon>
        <taxon>Ascomycota</taxon>
        <taxon>Saccharomycotina</taxon>
        <taxon>Saccharomycetes</taxon>
        <taxon>Saccharomycodales</taxon>
        <taxon>Saccharomycodaceae</taxon>
        <taxon>Hanseniaspora</taxon>
    </lineage>
</organism>
<dbReference type="Pfam" id="PF02823">
    <property type="entry name" value="ATP-synt_DE_N"/>
    <property type="match status" value="1"/>
</dbReference>
<keyword evidence="5" id="KW-0375">Hydrogen ion transport</keyword>
<keyword evidence="9" id="KW-0496">Mitochondrion</keyword>
<dbReference type="EMBL" id="LXPE01000265">
    <property type="protein sequence ID" value="OBA25058.1"/>
    <property type="molecule type" value="Genomic_DNA"/>
</dbReference>
<evidence type="ECO:0000256" key="3">
    <source>
        <dbReference type="ARBA" id="ARBA00016960"/>
    </source>
</evidence>
<keyword evidence="4" id="KW-0813">Transport</keyword>
<dbReference type="SUPFAM" id="SSF51344">
    <property type="entry name" value="Epsilon subunit of F1F0-ATP synthase N-terminal domain"/>
    <property type="match status" value="1"/>
</dbReference>
<dbReference type="AlphaFoldDB" id="A0A1B7T8M1"/>
<dbReference type="OrthoDB" id="270171at2759"/>
<dbReference type="InterPro" id="IPR036771">
    <property type="entry name" value="ATPsynth_dsu/esu_N"/>
</dbReference>
<comment type="subcellular location">
    <subcellularLocation>
        <location evidence="1">Mitochondrion inner membrane</location>
    </subcellularLocation>
</comment>
<evidence type="ECO:0000256" key="2">
    <source>
        <dbReference type="ARBA" id="ARBA00005712"/>
    </source>
</evidence>
<dbReference type="Proteomes" id="UP000092321">
    <property type="component" value="Unassembled WGS sequence"/>
</dbReference>
<dbReference type="GO" id="GO:0045259">
    <property type="term" value="C:proton-transporting ATP synthase complex"/>
    <property type="evidence" value="ECO:0007669"/>
    <property type="project" value="UniProtKB-KW"/>
</dbReference>
<dbReference type="CDD" id="cd12152">
    <property type="entry name" value="F1-ATPase_delta"/>
    <property type="match status" value="1"/>
</dbReference>
<dbReference type="PANTHER" id="PTHR13822">
    <property type="entry name" value="ATP SYNTHASE DELTA/EPSILON CHAIN"/>
    <property type="match status" value="1"/>
</dbReference>
<keyword evidence="11" id="KW-0139">CF(1)</keyword>
<dbReference type="GO" id="GO:0005743">
    <property type="term" value="C:mitochondrial inner membrane"/>
    <property type="evidence" value="ECO:0007669"/>
    <property type="project" value="UniProtKB-SubCell"/>
</dbReference>
<evidence type="ECO:0000313" key="16">
    <source>
        <dbReference type="Proteomes" id="UP000092321"/>
    </source>
</evidence>
<evidence type="ECO:0000256" key="12">
    <source>
        <dbReference type="ARBA" id="ARBA00023310"/>
    </source>
</evidence>
<keyword evidence="12" id="KW-0066">ATP synthesis</keyword>
<accession>A0A1B7T8M1</accession>
<proteinExistence type="inferred from homology"/>
<comment type="similarity">
    <text evidence="2">Belongs to the ATPase epsilon chain family.</text>
</comment>
<keyword evidence="6" id="KW-0999">Mitochondrion inner membrane</keyword>
<gene>
    <name evidence="15" type="ORF">HANVADRAFT_12487</name>
</gene>
<evidence type="ECO:0000256" key="5">
    <source>
        <dbReference type="ARBA" id="ARBA00022781"/>
    </source>
</evidence>
<evidence type="ECO:0000256" key="8">
    <source>
        <dbReference type="ARBA" id="ARBA00023065"/>
    </source>
</evidence>
<evidence type="ECO:0000256" key="6">
    <source>
        <dbReference type="ARBA" id="ARBA00022792"/>
    </source>
</evidence>
<feature type="non-terminal residue" evidence="15">
    <location>
        <position position="1"/>
    </location>
</feature>
<keyword evidence="7" id="KW-0809">Transit peptide</keyword>